<organism evidence="2 3">
    <name type="scientific">Fodinicola feengrottensis</name>
    <dbReference type="NCBI Taxonomy" id="435914"/>
    <lineage>
        <taxon>Bacteria</taxon>
        <taxon>Bacillati</taxon>
        <taxon>Actinomycetota</taxon>
        <taxon>Actinomycetes</taxon>
        <taxon>Mycobacteriales</taxon>
        <taxon>Fodinicola</taxon>
    </lineage>
</organism>
<sequence>MTNDSYDVVVIGGGPAGSTSAAMLAGRGYSVLVLERQRFPRFHIGESMLTYTAALLDRLELGDRIRATDFPIKTGAEFCDEQGRATRVDFTDQGEGRALTTFQVERSEFDDILLRHATDRGAQVVLEARVNHVDTVDGRVVGVTYTKDGERHTVTARHVLDASGRAGVIANQHLRSRKMAERLKMVAVFHHFDGVQETTNPGVEGDIQIGSHRDGWVWAIPIRPNKLSVGTVTRPETLQSAASSEQLFTDHVSRIPRIRQRIAGLDGGELRTESDFSYYSDTVTGPGFFVVGDAGCFIDPIFSAGVYLAVSSGLKAAEMTDQLLGGHLSEEDAGELYGRFYKTGYDTYFRLICAFYDHDFKIGRFLKSTGVRVDPVWVARLLGGDFWSAKNALGNHLRGLPEYATFAPYEPLFGCPVYPELDRLESATPDLTTRPDLVGQS</sequence>
<dbReference type="Proteomes" id="UP001500618">
    <property type="component" value="Unassembled WGS sequence"/>
</dbReference>
<reference evidence="2 3" key="1">
    <citation type="journal article" date="2019" name="Int. J. Syst. Evol. Microbiol.">
        <title>The Global Catalogue of Microorganisms (GCM) 10K type strain sequencing project: providing services to taxonomists for standard genome sequencing and annotation.</title>
        <authorList>
            <consortium name="The Broad Institute Genomics Platform"/>
            <consortium name="The Broad Institute Genome Sequencing Center for Infectious Disease"/>
            <person name="Wu L."/>
            <person name="Ma J."/>
        </authorList>
    </citation>
    <scope>NUCLEOTIDE SEQUENCE [LARGE SCALE GENOMIC DNA]</scope>
    <source>
        <strain evidence="2 3">JCM 14718</strain>
    </source>
</reference>
<evidence type="ECO:0000313" key="2">
    <source>
        <dbReference type="EMBL" id="GAA1687323.1"/>
    </source>
</evidence>
<evidence type="ECO:0000256" key="1">
    <source>
        <dbReference type="ARBA" id="ARBA00038396"/>
    </source>
</evidence>
<evidence type="ECO:0000313" key="3">
    <source>
        <dbReference type="Proteomes" id="UP001500618"/>
    </source>
</evidence>
<comment type="caution">
    <text evidence="2">The sequence shown here is derived from an EMBL/GenBank/DDBJ whole genome shotgun (WGS) entry which is preliminary data.</text>
</comment>
<proteinExistence type="inferred from homology"/>
<comment type="similarity">
    <text evidence="1">Belongs to the flavin-dependent halogenase family. Bacterial tryptophan halogenase subfamily.</text>
</comment>
<protein>
    <submittedName>
        <fullName evidence="2">NAD(P)/FAD-dependent oxidoreductase</fullName>
    </submittedName>
</protein>
<gene>
    <name evidence="2" type="ORF">GCM10009765_41110</name>
</gene>
<accession>A0ABN2HFY7</accession>
<name>A0ABN2HFY7_9ACTN</name>
<keyword evidence="3" id="KW-1185">Reference proteome</keyword>
<dbReference type="PANTHER" id="PTHR43747:SF1">
    <property type="entry name" value="SLR1998 PROTEIN"/>
    <property type="match status" value="1"/>
</dbReference>
<dbReference type="EMBL" id="BAAANY010000014">
    <property type="protein sequence ID" value="GAA1687323.1"/>
    <property type="molecule type" value="Genomic_DNA"/>
</dbReference>
<dbReference type="SUPFAM" id="SSF51905">
    <property type="entry name" value="FAD/NAD(P)-binding domain"/>
    <property type="match status" value="1"/>
</dbReference>
<dbReference type="Gene3D" id="3.50.50.60">
    <property type="entry name" value="FAD/NAD(P)-binding domain"/>
    <property type="match status" value="1"/>
</dbReference>
<dbReference type="Pfam" id="PF04820">
    <property type="entry name" value="Trp_halogenase"/>
    <property type="match status" value="2"/>
</dbReference>
<dbReference type="InterPro" id="IPR006905">
    <property type="entry name" value="Flavin_halogenase"/>
</dbReference>
<dbReference type="PANTHER" id="PTHR43747">
    <property type="entry name" value="FAD-BINDING PROTEIN"/>
    <property type="match status" value="1"/>
</dbReference>
<dbReference type="InterPro" id="IPR036188">
    <property type="entry name" value="FAD/NAD-bd_sf"/>
</dbReference>
<dbReference type="RefSeq" id="WP_163572197.1">
    <property type="nucleotide sequence ID" value="NZ_BAAANY010000014.1"/>
</dbReference>
<dbReference type="InterPro" id="IPR050816">
    <property type="entry name" value="Flavin-dep_Halogenase_NPB"/>
</dbReference>
<dbReference type="PRINTS" id="PR00420">
    <property type="entry name" value="RNGMNOXGNASE"/>
</dbReference>